<dbReference type="PANTHER" id="PTHR44591:SF3">
    <property type="entry name" value="RESPONSE REGULATORY DOMAIN-CONTAINING PROTEIN"/>
    <property type="match status" value="1"/>
</dbReference>
<gene>
    <name evidence="4" type="ORF">GGQ61_001729</name>
</gene>
<keyword evidence="4" id="KW-0238">DNA-binding</keyword>
<dbReference type="SMART" id="SM00448">
    <property type="entry name" value="REC"/>
    <property type="match status" value="1"/>
</dbReference>
<dbReference type="InterPro" id="IPR001789">
    <property type="entry name" value="Sig_transdc_resp-reg_receiver"/>
</dbReference>
<evidence type="ECO:0000256" key="1">
    <source>
        <dbReference type="ARBA" id="ARBA00022553"/>
    </source>
</evidence>
<evidence type="ECO:0000313" key="4">
    <source>
        <dbReference type="EMBL" id="MBB3891012.1"/>
    </source>
</evidence>
<dbReference type="Gene3D" id="3.40.50.2300">
    <property type="match status" value="1"/>
</dbReference>
<dbReference type="InterPro" id="IPR050595">
    <property type="entry name" value="Bact_response_regulator"/>
</dbReference>
<sequence>MRIMVVEDDALIALDIVGLLEDMGHEVVAEAADATEAWALAEDGRPDIALVDIRLARGVDGGVLARELYDKLGVRSLFVSGSITEEFRRSMAAIKPIGFLGKPLSRHTLGEALNAV</sequence>
<evidence type="ECO:0000256" key="2">
    <source>
        <dbReference type="PROSITE-ProRule" id="PRU00169"/>
    </source>
</evidence>
<keyword evidence="5" id="KW-1185">Reference proteome</keyword>
<protein>
    <submittedName>
        <fullName evidence="4">DNA-binding NarL/FixJ family response regulator</fullName>
    </submittedName>
</protein>
<dbReference type="GO" id="GO:0000160">
    <property type="term" value="P:phosphorelay signal transduction system"/>
    <property type="evidence" value="ECO:0007669"/>
    <property type="project" value="InterPro"/>
</dbReference>
<feature type="modified residue" description="4-aspartylphosphate" evidence="2">
    <location>
        <position position="52"/>
    </location>
</feature>
<accession>A0A840A0N7</accession>
<dbReference type="SUPFAM" id="SSF52172">
    <property type="entry name" value="CheY-like"/>
    <property type="match status" value="1"/>
</dbReference>
<dbReference type="PANTHER" id="PTHR44591">
    <property type="entry name" value="STRESS RESPONSE REGULATOR PROTEIN 1"/>
    <property type="match status" value="1"/>
</dbReference>
<dbReference type="GO" id="GO:0003677">
    <property type="term" value="F:DNA binding"/>
    <property type="evidence" value="ECO:0007669"/>
    <property type="project" value="UniProtKB-KW"/>
</dbReference>
<dbReference type="Proteomes" id="UP000530564">
    <property type="component" value="Unassembled WGS sequence"/>
</dbReference>
<feature type="domain" description="Response regulatory" evidence="3">
    <location>
        <begin position="2"/>
        <end position="116"/>
    </location>
</feature>
<dbReference type="PROSITE" id="PS50110">
    <property type="entry name" value="RESPONSE_REGULATORY"/>
    <property type="match status" value="1"/>
</dbReference>
<dbReference type="AlphaFoldDB" id="A0A840A0N7"/>
<keyword evidence="1 2" id="KW-0597">Phosphoprotein</keyword>
<dbReference type="InterPro" id="IPR011006">
    <property type="entry name" value="CheY-like_superfamily"/>
</dbReference>
<organism evidence="4 5">
    <name type="scientific">Phenylobacterium haematophilum</name>
    <dbReference type="NCBI Taxonomy" id="98513"/>
    <lineage>
        <taxon>Bacteria</taxon>
        <taxon>Pseudomonadati</taxon>
        <taxon>Pseudomonadota</taxon>
        <taxon>Alphaproteobacteria</taxon>
        <taxon>Caulobacterales</taxon>
        <taxon>Caulobacteraceae</taxon>
        <taxon>Phenylobacterium</taxon>
    </lineage>
</organism>
<evidence type="ECO:0000259" key="3">
    <source>
        <dbReference type="PROSITE" id="PS50110"/>
    </source>
</evidence>
<name>A0A840A0N7_9CAUL</name>
<proteinExistence type="predicted"/>
<evidence type="ECO:0000313" key="5">
    <source>
        <dbReference type="Proteomes" id="UP000530564"/>
    </source>
</evidence>
<reference evidence="4 5" key="1">
    <citation type="submission" date="2020-08" db="EMBL/GenBank/DDBJ databases">
        <title>Genomic Encyclopedia of Type Strains, Phase IV (KMG-IV): sequencing the most valuable type-strain genomes for metagenomic binning, comparative biology and taxonomic classification.</title>
        <authorList>
            <person name="Goeker M."/>
        </authorList>
    </citation>
    <scope>NUCLEOTIDE SEQUENCE [LARGE SCALE GENOMIC DNA]</scope>
    <source>
        <strain evidence="4 5">DSM 21793</strain>
    </source>
</reference>
<dbReference type="EMBL" id="JACIDK010000002">
    <property type="protein sequence ID" value="MBB3891012.1"/>
    <property type="molecule type" value="Genomic_DNA"/>
</dbReference>
<comment type="caution">
    <text evidence="4">The sequence shown here is derived from an EMBL/GenBank/DDBJ whole genome shotgun (WGS) entry which is preliminary data.</text>
</comment>
<dbReference type="Pfam" id="PF00072">
    <property type="entry name" value="Response_reg"/>
    <property type="match status" value="1"/>
</dbReference>